<dbReference type="eggNOG" id="COG3391">
    <property type="taxonomic scope" value="Bacteria"/>
</dbReference>
<evidence type="ECO:0000313" key="4">
    <source>
        <dbReference type="Proteomes" id="UP000019678"/>
    </source>
</evidence>
<feature type="compositionally biased region" description="Low complexity" evidence="1">
    <location>
        <begin position="34"/>
        <end position="45"/>
    </location>
</feature>
<feature type="region of interest" description="Disordered" evidence="1">
    <location>
        <begin position="24"/>
        <end position="61"/>
    </location>
</feature>
<reference evidence="3 4" key="1">
    <citation type="submission" date="2013-05" db="EMBL/GenBank/DDBJ databases">
        <title>Genome assembly of Chondromyces apiculatus DSM 436.</title>
        <authorList>
            <person name="Sharma G."/>
            <person name="Khatri I."/>
            <person name="Kaur C."/>
            <person name="Mayilraj S."/>
            <person name="Subramanian S."/>
        </authorList>
    </citation>
    <scope>NUCLEOTIDE SEQUENCE [LARGE SCALE GENOMIC DNA]</scope>
    <source>
        <strain evidence="3 4">DSM 436</strain>
    </source>
</reference>
<dbReference type="Gene3D" id="2.130.10.10">
    <property type="entry name" value="YVTN repeat-like/Quinoprotein amine dehydrogenase"/>
    <property type="match status" value="1"/>
</dbReference>
<evidence type="ECO:0000256" key="2">
    <source>
        <dbReference type="SAM" id="SignalP"/>
    </source>
</evidence>
<dbReference type="STRING" id="1192034.CAP_1921"/>
<dbReference type="AlphaFoldDB" id="A0A017TCM6"/>
<evidence type="ECO:0000313" key="3">
    <source>
        <dbReference type="EMBL" id="EYF06391.1"/>
    </source>
</evidence>
<sequence>MLVRVLETSLVLLSFLGVLQGCASEDVDPSAENPDGSTSTESGSGSDPGGSDPGGSEPERLRQLLVRDIPARDVIADPDRGVFYATVGGDAAEYANKLVVIEASTAQVTGSVYVGSQPLTMALSDDASTL</sequence>
<dbReference type="EMBL" id="ASRX01000016">
    <property type="protein sequence ID" value="EYF06391.1"/>
    <property type="molecule type" value="Genomic_DNA"/>
</dbReference>
<comment type="caution">
    <text evidence="3">The sequence shown here is derived from an EMBL/GenBank/DDBJ whole genome shotgun (WGS) entry which is preliminary data.</text>
</comment>
<proteinExistence type="predicted"/>
<keyword evidence="4" id="KW-1185">Reference proteome</keyword>
<protein>
    <submittedName>
        <fullName evidence="3">Uncharacterized protein</fullName>
    </submittedName>
</protein>
<feature type="chain" id="PRO_5001496825" evidence="2">
    <location>
        <begin position="24"/>
        <end position="130"/>
    </location>
</feature>
<gene>
    <name evidence="3" type="ORF">CAP_1921</name>
</gene>
<feature type="signal peptide" evidence="2">
    <location>
        <begin position="1"/>
        <end position="23"/>
    </location>
</feature>
<organism evidence="3 4">
    <name type="scientific">Chondromyces apiculatus DSM 436</name>
    <dbReference type="NCBI Taxonomy" id="1192034"/>
    <lineage>
        <taxon>Bacteria</taxon>
        <taxon>Pseudomonadati</taxon>
        <taxon>Myxococcota</taxon>
        <taxon>Polyangia</taxon>
        <taxon>Polyangiales</taxon>
        <taxon>Polyangiaceae</taxon>
        <taxon>Chondromyces</taxon>
    </lineage>
</organism>
<keyword evidence="2" id="KW-0732">Signal</keyword>
<evidence type="ECO:0000256" key="1">
    <source>
        <dbReference type="SAM" id="MobiDB-lite"/>
    </source>
</evidence>
<dbReference type="InterPro" id="IPR015943">
    <property type="entry name" value="WD40/YVTN_repeat-like_dom_sf"/>
</dbReference>
<dbReference type="PROSITE" id="PS51257">
    <property type="entry name" value="PROKAR_LIPOPROTEIN"/>
    <property type="match status" value="1"/>
</dbReference>
<dbReference type="Proteomes" id="UP000019678">
    <property type="component" value="Unassembled WGS sequence"/>
</dbReference>
<accession>A0A017TCM6</accession>
<name>A0A017TCM6_9BACT</name>